<reference evidence="1" key="1">
    <citation type="submission" date="2021-06" db="EMBL/GenBank/DDBJ databases">
        <authorList>
            <person name="Kallberg Y."/>
            <person name="Tangrot J."/>
            <person name="Rosling A."/>
        </authorList>
    </citation>
    <scope>NUCLEOTIDE SEQUENCE</scope>
    <source>
        <strain evidence="1">28 12/20/2015</strain>
    </source>
</reference>
<organism evidence="1 2">
    <name type="scientific">Cetraspora pellucida</name>
    <dbReference type="NCBI Taxonomy" id="1433469"/>
    <lineage>
        <taxon>Eukaryota</taxon>
        <taxon>Fungi</taxon>
        <taxon>Fungi incertae sedis</taxon>
        <taxon>Mucoromycota</taxon>
        <taxon>Glomeromycotina</taxon>
        <taxon>Glomeromycetes</taxon>
        <taxon>Diversisporales</taxon>
        <taxon>Gigasporaceae</taxon>
        <taxon>Cetraspora</taxon>
    </lineage>
</organism>
<feature type="non-terminal residue" evidence="1">
    <location>
        <position position="1"/>
    </location>
</feature>
<protein>
    <submittedName>
        <fullName evidence="1">668_t:CDS:1</fullName>
    </submittedName>
</protein>
<keyword evidence="2" id="KW-1185">Reference proteome</keyword>
<dbReference type="Proteomes" id="UP000789366">
    <property type="component" value="Unassembled WGS sequence"/>
</dbReference>
<proteinExistence type="predicted"/>
<sequence length="41" mass="4421">ESVGKVKVSKSESVKKAKVLGKRKCWESESESVGQVKVSGK</sequence>
<accession>A0ACA9Q1L1</accession>
<name>A0ACA9Q1L1_9GLOM</name>
<gene>
    <name evidence="1" type="ORF">SPELUC_LOCUS13040</name>
</gene>
<evidence type="ECO:0000313" key="1">
    <source>
        <dbReference type="EMBL" id="CAG8730003.1"/>
    </source>
</evidence>
<comment type="caution">
    <text evidence="1">The sequence shown here is derived from an EMBL/GenBank/DDBJ whole genome shotgun (WGS) entry which is preliminary data.</text>
</comment>
<dbReference type="EMBL" id="CAJVPW010032994">
    <property type="protein sequence ID" value="CAG8730003.1"/>
    <property type="molecule type" value="Genomic_DNA"/>
</dbReference>
<evidence type="ECO:0000313" key="2">
    <source>
        <dbReference type="Proteomes" id="UP000789366"/>
    </source>
</evidence>